<evidence type="ECO:0000256" key="1">
    <source>
        <dbReference type="SAM" id="MobiDB-lite"/>
    </source>
</evidence>
<name>A0A068U4Q6_COFCA</name>
<feature type="region of interest" description="Disordered" evidence="1">
    <location>
        <begin position="1"/>
        <end position="20"/>
    </location>
</feature>
<dbReference type="InParanoid" id="A0A068U4Q6"/>
<reference evidence="3" key="1">
    <citation type="journal article" date="2014" name="Science">
        <title>The coffee genome provides insight into the convergent evolution of caffeine biosynthesis.</title>
        <authorList>
            <person name="Denoeud F."/>
            <person name="Carretero-Paulet L."/>
            <person name="Dereeper A."/>
            <person name="Droc G."/>
            <person name="Guyot R."/>
            <person name="Pietrella M."/>
            <person name="Zheng C."/>
            <person name="Alberti A."/>
            <person name="Anthony F."/>
            <person name="Aprea G."/>
            <person name="Aury J.M."/>
            <person name="Bento P."/>
            <person name="Bernard M."/>
            <person name="Bocs S."/>
            <person name="Campa C."/>
            <person name="Cenci A."/>
            <person name="Combes M.C."/>
            <person name="Crouzillat D."/>
            <person name="Da Silva C."/>
            <person name="Daddiego L."/>
            <person name="De Bellis F."/>
            <person name="Dussert S."/>
            <person name="Garsmeur O."/>
            <person name="Gayraud T."/>
            <person name="Guignon V."/>
            <person name="Jahn K."/>
            <person name="Jamilloux V."/>
            <person name="Joet T."/>
            <person name="Labadie K."/>
            <person name="Lan T."/>
            <person name="Leclercq J."/>
            <person name="Lepelley M."/>
            <person name="Leroy T."/>
            <person name="Li L.T."/>
            <person name="Librado P."/>
            <person name="Lopez L."/>
            <person name="Munoz A."/>
            <person name="Noel B."/>
            <person name="Pallavicini A."/>
            <person name="Perrotta G."/>
            <person name="Poncet V."/>
            <person name="Pot D."/>
            <person name="Priyono X."/>
            <person name="Rigoreau M."/>
            <person name="Rouard M."/>
            <person name="Rozas J."/>
            <person name="Tranchant-Dubreuil C."/>
            <person name="VanBuren R."/>
            <person name="Zhang Q."/>
            <person name="Andrade A.C."/>
            <person name="Argout X."/>
            <person name="Bertrand B."/>
            <person name="de Kochko A."/>
            <person name="Graziosi G."/>
            <person name="Henry R.J."/>
            <person name="Jayarama X."/>
            <person name="Ming R."/>
            <person name="Nagai C."/>
            <person name="Rounsley S."/>
            <person name="Sankoff D."/>
            <person name="Giuliano G."/>
            <person name="Albert V.A."/>
            <person name="Wincker P."/>
            <person name="Lashermes P."/>
        </authorList>
    </citation>
    <scope>NUCLEOTIDE SEQUENCE [LARGE SCALE GENOMIC DNA]</scope>
    <source>
        <strain evidence="3">cv. DH200-94</strain>
    </source>
</reference>
<evidence type="ECO:0000313" key="2">
    <source>
        <dbReference type="EMBL" id="CDP03545.1"/>
    </source>
</evidence>
<dbReference type="Proteomes" id="UP000295252">
    <property type="component" value="Chromosome I"/>
</dbReference>
<proteinExistence type="predicted"/>
<protein>
    <submittedName>
        <fullName evidence="2">Uncharacterized protein</fullName>
    </submittedName>
</protein>
<dbReference type="Gramene" id="CDP03545">
    <property type="protein sequence ID" value="CDP03545"/>
    <property type="gene ID" value="GSCOC_T00015949001"/>
</dbReference>
<dbReference type="EMBL" id="HG739095">
    <property type="protein sequence ID" value="CDP03545.1"/>
    <property type="molecule type" value="Genomic_DNA"/>
</dbReference>
<keyword evidence="3" id="KW-1185">Reference proteome</keyword>
<dbReference type="AlphaFoldDB" id="A0A068U4Q6"/>
<organism evidence="2 3">
    <name type="scientific">Coffea canephora</name>
    <name type="common">Robusta coffee</name>
    <dbReference type="NCBI Taxonomy" id="49390"/>
    <lineage>
        <taxon>Eukaryota</taxon>
        <taxon>Viridiplantae</taxon>
        <taxon>Streptophyta</taxon>
        <taxon>Embryophyta</taxon>
        <taxon>Tracheophyta</taxon>
        <taxon>Spermatophyta</taxon>
        <taxon>Magnoliopsida</taxon>
        <taxon>eudicotyledons</taxon>
        <taxon>Gunneridae</taxon>
        <taxon>Pentapetalae</taxon>
        <taxon>asterids</taxon>
        <taxon>lamiids</taxon>
        <taxon>Gentianales</taxon>
        <taxon>Rubiaceae</taxon>
        <taxon>Ixoroideae</taxon>
        <taxon>Gardenieae complex</taxon>
        <taxon>Bertiereae - Coffeeae clade</taxon>
        <taxon>Coffeeae</taxon>
        <taxon>Coffea</taxon>
    </lineage>
</organism>
<gene>
    <name evidence="2" type="ORF">GSCOC_T00015949001</name>
</gene>
<accession>A0A068U4Q6</accession>
<sequence length="67" mass="7592">MQPKFSSKTQKRKTEPPLDDTVLKGTTTFATYNTTTTLIITLKKICQSTTCKPQGRNLSRGFIRKIK</sequence>
<evidence type="ECO:0000313" key="3">
    <source>
        <dbReference type="Proteomes" id="UP000295252"/>
    </source>
</evidence>